<feature type="region of interest" description="Disordered" evidence="1">
    <location>
        <begin position="551"/>
        <end position="583"/>
    </location>
</feature>
<dbReference type="Gene3D" id="3.90.1140.10">
    <property type="entry name" value="Cyclic phosphodiesterase"/>
    <property type="match status" value="1"/>
</dbReference>
<name>A0A225DDW7_9BACT</name>
<keyword evidence="2" id="KW-0396">Initiation factor</keyword>
<dbReference type="InterPro" id="IPR006944">
    <property type="entry name" value="Phage/GTA_portal"/>
</dbReference>
<dbReference type="InterPro" id="IPR009097">
    <property type="entry name" value="Cyclic_Pdiesterase"/>
</dbReference>
<comment type="caution">
    <text evidence="2">The sequence shown here is derived from an EMBL/GenBank/DDBJ whole genome shotgun (WGS) entry which is preliminary data.</text>
</comment>
<dbReference type="Pfam" id="PF13563">
    <property type="entry name" value="2_5_RNA_ligase2"/>
    <property type="match status" value="1"/>
</dbReference>
<dbReference type="EMBL" id="NIDE01000020">
    <property type="protein sequence ID" value="OWK34317.1"/>
    <property type="molecule type" value="Genomic_DNA"/>
</dbReference>
<gene>
    <name evidence="2" type="ORF">FRUB_10288</name>
</gene>
<dbReference type="AlphaFoldDB" id="A0A225DDW7"/>
<dbReference type="Proteomes" id="UP000214646">
    <property type="component" value="Unassembled WGS sequence"/>
</dbReference>
<feature type="compositionally biased region" description="Low complexity" evidence="1">
    <location>
        <begin position="712"/>
        <end position="724"/>
    </location>
</feature>
<proteinExistence type="predicted"/>
<evidence type="ECO:0000313" key="3">
    <source>
        <dbReference type="Proteomes" id="UP000214646"/>
    </source>
</evidence>
<protein>
    <submittedName>
        <fullName evidence="2">Translation initiation factor 2</fullName>
    </submittedName>
</protein>
<evidence type="ECO:0000313" key="2">
    <source>
        <dbReference type="EMBL" id="OWK34317.1"/>
    </source>
</evidence>
<feature type="compositionally biased region" description="Basic and acidic residues" evidence="1">
    <location>
        <begin position="440"/>
        <end position="451"/>
    </location>
</feature>
<accession>A0A225DDW7</accession>
<sequence length="1160" mass="124119">MEQKRKQRPKGMGTASRVPFKKAFGAPGAKDHEYQPAPDEHKLVRLMQDPNEVETISQFLSSWTLQKQLVGEVIVPWRPSEVGTPADLWIVPAPTTNQIPMGTQYPCGGWYVTNYVTGIVGPFGMGGPWTIDRRDAIWDHEIHPLYQWATWPKMQAGARMIDTIDAIADSWKRSMDNGLSADTIISVPGANQEAVEAALAQVSQRYSGARGNRIIGLAGDEDVKITNLLTPGARDMDYGSGWDRMMGMVCALWLADPTVAGLKPADSYAAFYAKLKQFFTLGLGPVVKDIGEQLTKHLAKRFWEKDHLVVKIDPPQIDDHDIQQARMNAGASSGYIMTNELRGMIDLDPVEGGEVPPSVYVAGLQAKAQAATQPQPAPGQPAAPTPPAPPVVAPDRSNGVPELDAQGEEPLPDTGDPRSLITDEVLQALGIKPGDPFQKGFEDQHPRDDHGEFVDKDEVAAAAKDPKAAAALRAKVTDPGQRKKLDAAIAAHGAQPDSPHVADLKSKLAVADKGIDESMKGWVRKPKEEWGAHGEAHFQKLSDRNDLAEKLQRAQAGHVEPEEGDKPSPSTATPHQAPITKGSLLKQFTGSNGYVDMKAATKHVEDLVRQKSKEGYTVVLHTDDGHKKVVINSDGRDKNGNQWGAGALLWDKSGKEGYEFIPPGAKTDPKIHQDAAAVHERTAKEKSGVSGAEGAVKGHVEAAEKHRVLAGQPAPASQSAAKPTPSAPTPPPRQSSVPVRDNSEAIDAAFHHTPTKKPSPAAPAAPLIAGRGPTPAQPASRTPPPNADATKEFTPAPLPPTVAPLAKHVAPAVASRALPVAQRLTPRHAKILSHKPAVWAASEASKHAGRVAAKLGISESHAHALLSNLIQSLAGQVVQQIKAGGPVSASKGGVTVRAKRVPVPKHGKPAGAANWPPRPSNPAGKGSLPPRMKKGMDADDRPLSSTHVKLPGHLASHITALADSIPDDHLAFDDGREDSPHITTLYGLHTDDPEDVRWAVGGTSRPVKYRLGRVRVFSHPEHDILYAEVHGAGIRRLNRKLRKLLPHTNTRAKYVPHATIAYVQPGLGAEHARRMGTINEEAVTHHLHFSDADGQETPILLSGAAHMQKAIGGMSANLNAVGGTLVPPAAGPKMKAKRRRIRRAALRFVKGLSAADVVTV</sequence>
<keyword evidence="3" id="KW-1185">Reference proteome</keyword>
<dbReference type="SUPFAM" id="SSF55144">
    <property type="entry name" value="LigT-like"/>
    <property type="match status" value="1"/>
</dbReference>
<organism evidence="2 3">
    <name type="scientific">Fimbriiglobus ruber</name>
    <dbReference type="NCBI Taxonomy" id="1908690"/>
    <lineage>
        <taxon>Bacteria</taxon>
        <taxon>Pseudomonadati</taxon>
        <taxon>Planctomycetota</taxon>
        <taxon>Planctomycetia</taxon>
        <taxon>Gemmatales</taxon>
        <taxon>Gemmataceae</taxon>
        <taxon>Fimbriiglobus</taxon>
    </lineage>
</organism>
<feature type="region of interest" description="Disordered" evidence="1">
    <location>
        <begin position="1"/>
        <end position="35"/>
    </location>
</feature>
<feature type="region of interest" description="Disordered" evidence="1">
    <location>
        <begin position="431"/>
        <end position="451"/>
    </location>
</feature>
<feature type="region of interest" description="Disordered" evidence="1">
    <location>
        <begin position="903"/>
        <end position="944"/>
    </location>
</feature>
<feature type="compositionally biased region" description="Pro residues" evidence="1">
    <location>
        <begin position="375"/>
        <end position="392"/>
    </location>
</feature>
<feature type="region of interest" description="Disordered" evidence="1">
    <location>
        <begin position="752"/>
        <end position="789"/>
    </location>
</feature>
<keyword evidence="2" id="KW-0648">Protein biosynthesis</keyword>
<feature type="region of interest" description="Disordered" evidence="1">
    <location>
        <begin position="708"/>
        <end position="739"/>
    </location>
</feature>
<reference evidence="3" key="1">
    <citation type="submission" date="2017-06" db="EMBL/GenBank/DDBJ databases">
        <title>Genome analysis of Fimbriiglobus ruber SP5, the first member of the order Planctomycetales with confirmed chitinolytic capability.</title>
        <authorList>
            <person name="Ravin N.V."/>
            <person name="Rakitin A.L."/>
            <person name="Ivanova A.A."/>
            <person name="Beletsky A.V."/>
            <person name="Kulichevskaya I.S."/>
            <person name="Mardanov A.V."/>
            <person name="Dedysh S.N."/>
        </authorList>
    </citation>
    <scope>NUCLEOTIDE SEQUENCE [LARGE SCALE GENOMIC DNA]</scope>
    <source>
        <strain evidence="3">SP5</strain>
    </source>
</reference>
<feature type="region of interest" description="Disordered" evidence="1">
    <location>
        <begin position="366"/>
        <end position="419"/>
    </location>
</feature>
<dbReference type="GO" id="GO:0003743">
    <property type="term" value="F:translation initiation factor activity"/>
    <property type="evidence" value="ECO:0007669"/>
    <property type="project" value="UniProtKB-KW"/>
</dbReference>
<evidence type="ECO:0000256" key="1">
    <source>
        <dbReference type="SAM" id="MobiDB-lite"/>
    </source>
</evidence>
<dbReference type="Pfam" id="PF04860">
    <property type="entry name" value="Phage_portal"/>
    <property type="match status" value="1"/>
</dbReference>